<feature type="region of interest" description="Disordered" evidence="1">
    <location>
        <begin position="1"/>
        <end position="62"/>
    </location>
</feature>
<feature type="compositionally biased region" description="Low complexity" evidence="1">
    <location>
        <begin position="138"/>
        <end position="152"/>
    </location>
</feature>
<comment type="caution">
    <text evidence="2">The sequence shown here is derived from an EMBL/GenBank/DDBJ whole genome shotgun (WGS) entry which is preliminary data.</text>
</comment>
<protein>
    <submittedName>
        <fullName evidence="2">Uncharacterized protein</fullName>
    </submittedName>
</protein>
<dbReference type="EMBL" id="JASUXU010000043">
    <property type="protein sequence ID" value="KAK0317500.1"/>
    <property type="molecule type" value="Genomic_DNA"/>
</dbReference>
<accession>A0AAN6FFI3</accession>
<dbReference type="Proteomes" id="UP001168146">
    <property type="component" value="Unassembled WGS sequence"/>
</dbReference>
<reference evidence="2" key="1">
    <citation type="submission" date="2021-12" db="EMBL/GenBank/DDBJ databases">
        <title>Black yeast isolated from Biological Soil Crust.</title>
        <authorList>
            <person name="Kurbessoian T."/>
        </authorList>
    </citation>
    <scope>NUCLEOTIDE SEQUENCE</scope>
    <source>
        <strain evidence="2">CCFEE 5208</strain>
    </source>
</reference>
<feature type="region of interest" description="Disordered" evidence="1">
    <location>
        <begin position="108"/>
        <end position="186"/>
    </location>
</feature>
<feature type="compositionally biased region" description="Basic and acidic residues" evidence="1">
    <location>
        <begin position="9"/>
        <end position="19"/>
    </location>
</feature>
<evidence type="ECO:0000313" key="3">
    <source>
        <dbReference type="Proteomes" id="UP001168146"/>
    </source>
</evidence>
<name>A0AAN6FFI3_9PEZI</name>
<feature type="compositionally biased region" description="Pro residues" evidence="1">
    <location>
        <begin position="248"/>
        <end position="258"/>
    </location>
</feature>
<evidence type="ECO:0000256" key="1">
    <source>
        <dbReference type="SAM" id="MobiDB-lite"/>
    </source>
</evidence>
<feature type="compositionally biased region" description="Basic and acidic residues" evidence="1">
    <location>
        <begin position="109"/>
        <end position="125"/>
    </location>
</feature>
<proteinExistence type="predicted"/>
<dbReference type="AlphaFoldDB" id="A0AAN6FFI3"/>
<feature type="region of interest" description="Disordered" evidence="1">
    <location>
        <begin position="211"/>
        <end position="281"/>
    </location>
</feature>
<sequence length="407" mass="43707">MSGEDDTVTDARSEHRKAMIESGLDQSERDEGNMADDEDAEMCSGKTQDKKRSVDLPKASVGEGISGLNLKAMTTSTRQLSDEQALLDEEIAWQQTIQQQLRAEGMSDLGDHVAVKQQALEEQRSQMRTSPPVPDHMASQPASSSPAAAQLSTQRSAPEQQIRPEHTTSEATMPSEPNTLTAPPVKQQCYDFNRLARKIQTSNLRGISASAAASTTLSPPPTFPLNDPHAATLRPQANSVDELLSISDPPPAPPIPPRSPRRPGEAKDHITPYPTGNESGTSIRQHEMESAVAGQQQQQQQGTFERVSLSLPGAESGGTGAGGHGGGNGGIAEMAPQGVRTREYEFGTLLDERREYWILFSVGQLEGMVRSAEMQGRESGRGGGEMVDADVEWDGVAIGAVRYLGES</sequence>
<feature type="region of interest" description="Disordered" evidence="1">
    <location>
        <begin position="310"/>
        <end position="336"/>
    </location>
</feature>
<feature type="compositionally biased region" description="Gly residues" evidence="1">
    <location>
        <begin position="315"/>
        <end position="330"/>
    </location>
</feature>
<feature type="compositionally biased region" description="Polar residues" evidence="1">
    <location>
        <begin position="169"/>
        <end position="181"/>
    </location>
</feature>
<gene>
    <name evidence="2" type="ORF">LTR82_011539</name>
</gene>
<evidence type="ECO:0000313" key="2">
    <source>
        <dbReference type="EMBL" id="KAK0317500.1"/>
    </source>
</evidence>
<organism evidence="2 3">
    <name type="scientific">Friedmanniomyces endolithicus</name>
    <dbReference type="NCBI Taxonomy" id="329885"/>
    <lineage>
        <taxon>Eukaryota</taxon>
        <taxon>Fungi</taxon>
        <taxon>Dikarya</taxon>
        <taxon>Ascomycota</taxon>
        <taxon>Pezizomycotina</taxon>
        <taxon>Dothideomycetes</taxon>
        <taxon>Dothideomycetidae</taxon>
        <taxon>Mycosphaerellales</taxon>
        <taxon>Teratosphaeriaceae</taxon>
        <taxon>Friedmanniomyces</taxon>
    </lineage>
</organism>